<evidence type="ECO:0000313" key="2">
    <source>
        <dbReference type="Proteomes" id="UP000294616"/>
    </source>
</evidence>
<name>A0A4R1LW34_9SPHI</name>
<dbReference type="EMBL" id="SMGO01000002">
    <property type="protein sequence ID" value="TCK83656.1"/>
    <property type="molecule type" value="Genomic_DNA"/>
</dbReference>
<dbReference type="Proteomes" id="UP000294616">
    <property type="component" value="Unassembled WGS sequence"/>
</dbReference>
<comment type="caution">
    <text evidence="1">The sequence shown here is derived from an EMBL/GenBank/DDBJ whole genome shotgun (WGS) entry which is preliminary data.</text>
</comment>
<reference evidence="1 2" key="1">
    <citation type="submission" date="2019-03" db="EMBL/GenBank/DDBJ databases">
        <title>Genomic Encyclopedia of Archaeal and Bacterial Type Strains, Phase II (KMG-II): from individual species to whole genera.</title>
        <authorList>
            <person name="Goeker M."/>
        </authorList>
    </citation>
    <scope>NUCLEOTIDE SEQUENCE [LARGE SCALE GENOMIC DNA]</scope>
    <source>
        <strain evidence="1 2">DSM 22554</strain>
    </source>
</reference>
<dbReference type="AlphaFoldDB" id="A0A4R1LW34"/>
<dbReference type="OrthoDB" id="798681at2"/>
<accession>A0A4R1LW34</accession>
<gene>
    <name evidence="1" type="ORF">C8N28_2263</name>
</gene>
<proteinExistence type="predicted"/>
<sequence>MKDDSNFRISVTLNRIDQTTHLKVHHKDETFEIELDGKIVAILNNGDNSWSSVDGDLDQLTVNLIGDAIEQFYKEQGW</sequence>
<protein>
    <submittedName>
        <fullName evidence="1">Uncharacterized protein</fullName>
    </submittedName>
</protein>
<keyword evidence="2" id="KW-1185">Reference proteome</keyword>
<organism evidence="1 2">
    <name type="scientific">Albibacterium bauzanense</name>
    <dbReference type="NCBI Taxonomy" id="653929"/>
    <lineage>
        <taxon>Bacteria</taxon>
        <taxon>Pseudomonadati</taxon>
        <taxon>Bacteroidota</taxon>
        <taxon>Sphingobacteriia</taxon>
        <taxon>Sphingobacteriales</taxon>
        <taxon>Sphingobacteriaceae</taxon>
        <taxon>Albibacterium</taxon>
    </lineage>
</organism>
<evidence type="ECO:0000313" key="1">
    <source>
        <dbReference type="EMBL" id="TCK83656.1"/>
    </source>
</evidence>
<dbReference type="RefSeq" id="WP_132224828.1">
    <property type="nucleotide sequence ID" value="NZ_SMGO01000002.1"/>
</dbReference>